<dbReference type="EMBL" id="JAAIUW010000010">
    <property type="protein sequence ID" value="KAF7812390.1"/>
    <property type="molecule type" value="Genomic_DNA"/>
</dbReference>
<dbReference type="Proteomes" id="UP000634136">
    <property type="component" value="Unassembled WGS sequence"/>
</dbReference>
<dbReference type="PANTHER" id="PTHR47073:SF5">
    <property type="entry name" value="BAH DOMAIN PROTEIN"/>
    <property type="match status" value="1"/>
</dbReference>
<protein>
    <submittedName>
        <fullName evidence="1">Protein ANTI-SILENCING 1 isoform X1</fullName>
    </submittedName>
</protein>
<proteinExistence type="predicted"/>
<evidence type="ECO:0000313" key="2">
    <source>
        <dbReference type="Proteomes" id="UP000634136"/>
    </source>
</evidence>
<dbReference type="OrthoDB" id="1896853at2759"/>
<dbReference type="InterPro" id="IPR043151">
    <property type="entry name" value="BAH_sf"/>
</dbReference>
<evidence type="ECO:0000313" key="1">
    <source>
        <dbReference type="EMBL" id="KAF7812390.1"/>
    </source>
</evidence>
<comment type="caution">
    <text evidence="1">The sequence shown here is derived from an EMBL/GenBank/DDBJ whole genome shotgun (WGS) entry which is preliminary data.</text>
</comment>
<reference evidence="1" key="1">
    <citation type="submission" date="2020-09" db="EMBL/GenBank/DDBJ databases">
        <title>Genome-Enabled Discovery of Anthraquinone Biosynthesis in Senna tora.</title>
        <authorList>
            <person name="Kang S.-H."/>
            <person name="Pandey R.P."/>
            <person name="Lee C.-M."/>
            <person name="Sim J.-S."/>
            <person name="Jeong J.-T."/>
            <person name="Choi B.-S."/>
            <person name="Jung M."/>
            <person name="Ginzburg D."/>
            <person name="Zhao K."/>
            <person name="Won S.Y."/>
            <person name="Oh T.-J."/>
            <person name="Yu Y."/>
            <person name="Kim N.-H."/>
            <person name="Lee O.R."/>
            <person name="Lee T.-H."/>
            <person name="Bashyal P."/>
            <person name="Kim T.-S."/>
            <person name="Lee W.-H."/>
            <person name="Kawkins C."/>
            <person name="Kim C.-K."/>
            <person name="Kim J.S."/>
            <person name="Ahn B.O."/>
            <person name="Rhee S.Y."/>
            <person name="Sohng J.K."/>
        </authorList>
    </citation>
    <scope>NUCLEOTIDE SEQUENCE</scope>
    <source>
        <tissue evidence="1">Leaf</tissue>
    </source>
</reference>
<dbReference type="AlphaFoldDB" id="A0A834W6Y2"/>
<dbReference type="GO" id="GO:0003723">
    <property type="term" value="F:RNA binding"/>
    <property type="evidence" value="ECO:0007669"/>
    <property type="project" value="TreeGrafter"/>
</dbReference>
<accession>A0A834W6Y2</accession>
<sequence length="212" mass="24846">MSRPTEANVEDETNFMWGNKRGDGVKNKDVQFYESFTYKGVEYFLYDCVYFYQAGDFETSIGKLVRIFETPTHEKKVVIMEVNSKSNMWWQIYNRRKKFARRTLINVDSSSEHSKAFNRDASIPLKKATVLEEDEDLSAYSPIFKSLPYTHDSPIKGDSLIKVKLYKLENSANKIDGDIQEPKEDFEHFKKTTKKQHKKTMSMLSKIYKSLN</sequence>
<dbReference type="PANTHER" id="PTHR47073">
    <property type="entry name" value="PROTEIN ANTI-SILENCING 1"/>
    <property type="match status" value="1"/>
</dbReference>
<organism evidence="1 2">
    <name type="scientific">Senna tora</name>
    <dbReference type="NCBI Taxonomy" id="362788"/>
    <lineage>
        <taxon>Eukaryota</taxon>
        <taxon>Viridiplantae</taxon>
        <taxon>Streptophyta</taxon>
        <taxon>Embryophyta</taxon>
        <taxon>Tracheophyta</taxon>
        <taxon>Spermatophyta</taxon>
        <taxon>Magnoliopsida</taxon>
        <taxon>eudicotyledons</taxon>
        <taxon>Gunneridae</taxon>
        <taxon>Pentapetalae</taxon>
        <taxon>rosids</taxon>
        <taxon>fabids</taxon>
        <taxon>Fabales</taxon>
        <taxon>Fabaceae</taxon>
        <taxon>Caesalpinioideae</taxon>
        <taxon>Cassia clade</taxon>
        <taxon>Senna</taxon>
    </lineage>
</organism>
<gene>
    <name evidence="1" type="ORF">G2W53_033366</name>
</gene>
<dbReference type="Gene3D" id="2.30.30.490">
    <property type="match status" value="1"/>
</dbReference>
<keyword evidence="2" id="KW-1185">Reference proteome</keyword>
<name>A0A834W6Y2_9FABA</name>